<proteinExistence type="predicted"/>
<sequence length="274" mass="30056">MTSLVNYAIIIALAIILAAGASLVYVIYSHSATTQTATAPPIIPTPTSTPTPTNATSKPPATTTQPQASSRVIYAAVYIATPEVIQCANLGKKYYYYFNITVERTRPEDPVTHYVFKAVTANGTLQLNTASILSLERDYFKQYDLNATQRLGVVNIYLELESDKPLDVKAVSYLGVNYTINKYVYIACIGKIWLRGDINLNLTRPGTLGLVPADRTFTLVVRNLPNGRYKITAPPDVVIPSEVVINNNTLSMSVGLINKPLVYNPLILELKKAQ</sequence>
<dbReference type="RefSeq" id="WP_116420976.1">
    <property type="nucleotide sequence ID" value="NZ_NMUE01000013.1"/>
</dbReference>
<feature type="region of interest" description="Disordered" evidence="1">
    <location>
        <begin position="39"/>
        <end position="66"/>
    </location>
</feature>
<evidence type="ECO:0000313" key="6">
    <source>
        <dbReference type="Proteomes" id="UP000257123"/>
    </source>
</evidence>
<gene>
    <name evidence="3" type="ORF">CGL51_05430</name>
    <name evidence="4" type="ORF">CGL52_00500</name>
</gene>
<dbReference type="OrthoDB" id="29032at2157"/>
<keyword evidence="2" id="KW-1133">Transmembrane helix</keyword>
<evidence type="ECO:0000256" key="1">
    <source>
        <dbReference type="SAM" id="MobiDB-lite"/>
    </source>
</evidence>
<dbReference type="EMBL" id="NMUE01000013">
    <property type="protein sequence ID" value="RFA96247.1"/>
    <property type="molecule type" value="Genomic_DNA"/>
</dbReference>
<organism evidence="3 6">
    <name type="scientific">Pyrobaculum aerophilum</name>
    <dbReference type="NCBI Taxonomy" id="13773"/>
    <lineage>
        <taxon>Archaea</taxon>
        <taxon>Thermoproteota</taxon>
        <taxon>Thermoprotei</taxon>
        <taxon>Thermoproteales</taxon>
        <taxon>Thermoproteaceae</taxon>
        <taxon>Pyrobaculum</taxon>
    </lineage>
</organism>
<dbReference type="AlphaFoldDB" id="A0A371QZN5"/>
<evidence type="ECO:0000313" key="4">
    <source>
        <dbReference type="EMBL" id="RFB00375.1"/>
    </source>
</evidence>
<dbReference type="Proteomes" id="UP000256877">
    <property type="component" value="Unassembled WGS sequence"/>
</dbReference>
<keyword evidence="2" id="KW-0472">Membrane</keyword>
<protein>
    <submittedName>
        <fullName evidence="3">Uncharacterized protein</fullName>
    </submittedName>
</protein>
<reference evidence="5 6" key="1">
    <citation type="submission" date="2017-07" db="EMBL/GenBank/DDBJ databases">
        <title>Draft genome sequence of aerobic hyperthermophilic archaea, Pyrobaculum aerophilum YKB31 and YKB32.</title>
        <authorList>
            <person name="Mochizuki T."/>
            <person name="Berliner A.J."/>
            <person name="Yoshida-Takashima Y."/>
            <person name="Takaki Y."/>
            <person name="Nunoura T."/>
            <person name="Takai K."/>
        </authorList>
    </citation>
    <scope>NUCLEOTIDE SEQUENCE [LARGE SCALE GENOMIC DNA]</scope>
    <source>
        <strain evidence="3 6">YKB31</strain>
        <strain evidence="4 5">YKB32</strain>
    </source>
</reference>
<evidence type="ECO:0000256" key="2">
    <source>
        <dbReference type="SAM" id="Phobius"/>
    </source>
</evidence>
<feature type="transmembrane region" description="Helical" evidence="2">
    <location>
        <begin position="7"/>
        <end position="28"/>
    </location>
</feature>
<dbReference type="EMBL" id="NMUF01000001">
    <property type="protein sequence ID" value="RFB00375.1"/>
    <property type="molecule type" value="Genomic_DNA"/>
</dbReference>
<keyword evidence="2" id="KW-0812">Transmembrane</keyword>
<name>A0A371QZN5_9CREN</name>
<comment type="caution">
    <text evidence="3">The sequence shown here is derived from an EMBL/GenBank/DDBJ whole genome shotgun (WGS) entry which is preliminary data.</text>
</comment>
<evidence type="ECO:0000313" key="3">
    <source>
        <dbReference type="EMBL" id="RFA96247.1"/>
    </source>
</evidence>
<feature type="compositionally biased region" description="Low complexity" evidence="1">
    <location>
        <begin position="50"/>
        <end position="64"/>
    </location>
</feature>
<dbReference type="Proteomes" id="UP000257123">
    <property type="component" value="Unassembled WGS sequence"/>
</dbReference>
<evidence type="ECO:0000313" key="5">
    <source>
        <dbReference type="Proteomes" id="UP000256877"/>
    </source>
</evidence>
<accession>A0A371QZN5</accession>